<keyword evidence="6" id="KW-0558">Oxidation</keyword>
<dbReference type="InterPro" id="IPR016160">
    <property type="entry name" value="Ald_DH_CS_CYS"/>
</dbReference>
<keyword evidence="5" id="KW-0520">NAD</keyword>
<comment type="similarity">
    <text evidence="1 12">Belongs to the aldehyde dehydrogenase family.</text>
</comment>
<dbReference type="InterPro" id="IPR029510">
    <property type="entry name" value="Ald_DH_CS_GLU"/>
</dbReference>
<dbReference type="InterPro" id="IPR016162">
    <property type="entry name" value="Ald_DH_N"/>
</dbReference>
<dbReference type="PROSITE" id="PS00070">
    <property type="entry name" value="ALDEHYDE_DEHYDR_CYS"/>
    <property type="match status" value="1"/>
</dbReference>
<evidence type="ECO:0000256" key="4">
    <source>
        <dbReference type="ARBA" id="ARBA00023002"/>
    </source>
</evidence>
<dbReference type="PANTHER" id="PTHR11699">
    <property type="entry name" value="ALDEHYDE DEHYDROGENASE-RELATED"/>
    <property type="match status" value="1"/>
</dbReference>
<protein>
    <recommendedName>
        <fullName evidence="10">Betaine-aldehyde dehydrogenase</fullName>
        <ecNumber evidence="10">1.2.1.8</ecNumber>
    </recommendedName>
</protein>
<dbReference type="SUPFAM" id="SSF53720">
    <property type="entry name" value="ALDH-like"/>
    <property type="match status" value="1"/>
</dbReference>
<evidence type="ECO:0000259" key="13">
    <source>
        <dbReference type="Pfam" id="PF00171"/>
    </source>
</evidence>
<evidence type="ECO:0000256" key="9">
    <source>
        <dbReference type="ARBA" id="ARBA00065931"/>
    </source>
</evidence>
<keyword evidence="2" id="KW-0479">Metal-binding</keyword>
<dbReference type="GO" id="GO:0008802">
    <property type="term" value="F:betaine-aldehyde dehydrogenase (NAD+) activity"/>
    <property type="evidence" value="ECO:0007669"/>
    <property type="project" value="UniProtKB-UniRule"/>
</dbReference>
<dbReference type="InterPro" id="IPR016161">
    <property type="entry name" value="Ald_DH/histidinol_DH"/>
</dbReference>
<dbReference type="FunFam" id="3.40.309.10:FF:000014">
    <property type="entry name" value="NAD/NADP-dependent betaine aldehyde dehydrogenase"/>
    <property type="match status" value="1"/>
</dbReference>
<evidence type="ECO:0000256" key="1">
    <source>
        <dbReference type="ARBA" id="ARBA00009986"/>
    </source>
</evidence>
<evidence type="ECO:0000256" key="3">
    <source>
        <dbReference type="ARBA" id="ARBA00022958"/>
    </source>
</evidence>
<keyword evidence="4 12" id="KW-0560">Oxidoreductase</keyword>
<evidence type="ECO:0000256" key="6">
    <source>
        <dbReference type="ARBA" id="ARBA00023097"/>
    </source>
</evidence>
<dbReference type="GO" id="GO:0046872">
    <property type="term" value="F:metal ion binding"/>
    <property type="evidence" value="ECO:0007669"/>
    <property type="project" value="UniProtKB-KW"/>
</dbReference>
<dbReference type="Pfam" id="PF00171">
    <property type="entry name" value="Aldedh"/>
    <property type="match status" value="1"/>
</dbReference>
<dbReference type="AlphaFoldDB" id="A0A1W6K4M4"/>
<sequence length="488" mass="52594">MTELPRYQNFINGQPMANASGETFPVVNPATGEVIYEMEIADEAVQKAAIDSAQDGFKVWSAMTGAQRGRILQRAVALLRERNDELAALEVQDTGKPWQEAQVVDVVTGADTLEYFAGLAPSVEGNQQDLGGDFYYTRREPLGVCAGIGAWNYPLQIACWKSAPALATGNSMIFKPSEETPMGALKLAEIFVEAGVPAGVFNVVQGAGDVGAWLTHSPDIAKVSFTGEVGTGRKVMTAAASTLKDVTMELGGKSPLIIFDDADIDNAVSAAMLGNFYTQGEVCTNGTRVFVHEDIYSEFMDRLLERTLNNIRMGDPTDPDTNFGALISQKHQQLVLDYIEKGIAEGATLSHGGKAAKPASAPGGYFVEPTIFTDCTDDMTICREEIFGPVMSVLTFSDEEEVIDRANNTDTGLAAGVFTSDIRRAHRVIHRIQAGICWINSYGASPAEMPVGGYKLSGVGRENGRVTLDHYTQLKAVYVGMEDIDSPF</sequence>
<dbReference type="GO" id="GO:0019285">
    <property type="term" value="P:glycine betaine biosynthetic process from choline"/>
    <property type="evidence" value="ECO:0007669"/>
    <property type="project" value="InterPro"/>
</dbReference>
<dbReference type="RefSeq" id="WP_085678284.1">
    <property type="nucleotide sequence ID" value="NZ_CP020931.1"/>
</dbReference>
<evidence type="ECO:0000256" key="7">
    <source>
        <dbReference type="ARBA" id="ARBA00051919"/>
    </source>
</evidence>
<evidence type="ECO:0000256" key="11">
    <source>
        <dbReference type="PROSITE-ProRule" id="PRU10007"/>
    </source>
</evidence>
<proteinExistence type="inferred from homology"/>
<dbReference type="EMBL" id="CP020931">
    <property type="protein sequence ID" value="ARM82371.1"/>
    <property type="molecule type" value="Genomic_DNA"/>
</dbReference>
<dbReference type="EC" id="1.2.1.8" evidence="10"/>
<comment type="subunit">
    <text evidence="9">Dimer of dimers.</text>
</comment>
<dbReference type="FunFam" id="3.40.605.10:FF:000007">
    <property type="entry name" value="NAD/NADP-dependent betaine aldehyde dehydrogenase"/>
    <property type="match status" value="1"/>
</dbReference>
<organism evidence="14 15">
    <name type="scientific">Marinobacter salarius</name>
    <dbReference type="NCBI Taxonomy" id="1420917"/>
    <lineage>
        <taxon>Bacteria</taxon>
        <taxon>Pseudomonadati</taxon>
        <taxon>Pseudomonadota</taxon>
        <taxon>Gammaproteobacteria</taxon>
        <taxon>Pseudomonadales</taxon>
        <taxon>Marinobacteraceae</taxon>
        <taxon>Marinobacter</taxon>
    </lineage>
</organism>
<evidence type="ECO:0000313" key="15">
    <source>
        <dbReference type="Proteomes" id="UP000193100"/>
    </source>
</evidence>
<dbReference type="PROSITE" id="PS00687">
    <property type="entry name" value="ALDEHYDE_DEHYDR_GLU"/>
    <property type="match status" value="1"/>
</dbReference>
<feature type="domain" description="Aldehyde dehydrogenase" evidence="13">
    <location>
        <begin position="19"/>
        <end position="477"/>
    </location>
</feature>
<dbReference type="NCBIfam" id="NF009725">
    <property type="entry name" value="PRK13252.1"/>
    <property type="match status" value="1"/>
</dbReference>
<dbReference type="Gene3D" id="3.40.309.10">
    <property type="entry name" value="Aldehyde Dehydrogenase, Chain A, domain 2"/>
    <property type="match status" value="1"/>
</dbReference>
<dbReference type="NCBIfam" id="TIGR01804">
    <property type="entry name" value="BADH"/>
    <property type="match status" value="1"/>
</dbReference>
<evidence type="ECO:0000256" key="8">
    <source>
        <dbReference type="ARBA" id="ARBA00052192"/>
    </source>
</evidence>
<feature type="active site" evidence="11">
    <location>
        <position position="249"/>
    </location>
</feature>
<evidence type="ECO:0000256" key="12">
    <source>
        <dbReference type="RuleBase" id="RU003345"/>
    </source>
</evidence>
<dbReference type="Proteomes" id="UP000193100">
    <property type="component" value="Chromosome"/>
</dbReference>
<evidence type="ECO:0000256" key="2">
    <source>
        <dbReference type="ARBA" id="ARBA00022723"/>
    </source>
</evidence>
<reference evidence="14 15" key="1">
    <citation type="submission" date="2017-04" db="EMBL/GenBank/DDBJ databases">
        <title>Genome Sequence of Marinobacter salarius strain SMR5 Isolated from a culture of the Diatom Skeletonema marinoi.</title>
        <authorList>
            <person name="Topel M."/>
            <person name="Pinder M.I.M."/>
            <person name="Johansson O.N."/>
            <person name="Kourtchenko O."/>
            <person name="Godhe A."/>
            <person name="Clarke A.K."/>
        </authorList>
    </citation>
    <scope>NUCLEOTIDE SEQUENCE [LARGE SCALE GENOMIC DNA]</scope>
    <source>
        <strain evidence="14 15">SMR5</strain>
    </source>
</reference>
<dbReference type="InterPro" id="IPR015590">
    <property type="entry name" value="Aldehyde_DH_dom"/>
</dbReference>
<comment type="catalytic activity">
    <reaction evidence="7">
        <text>betaine aldehyde + NADP(+) + H2O = glycine betaine + NADPH + 2 H(+)</text>
        <dbReference type="Rhea" id="RHEA:30067"/>
        <dbReference type="ChEBI" id="CHEBI:15377"/>
        <dbReference type="ChEBI" id="CHEBI:15378"/>
        <dbReference type="ChEBI" id="CHEBI:15710"/>
        <dbReference type="ChEBI" id="CHEBI:17750"/>
        <dbReference type="ChEBI" id="CHEBI:57783"/>
        <dbReference type="ChEBI" id="CHEBI:58349"/>
    </reaction>
    <physiologicalReaction direction="left-to-right" evidence="7">
        <dbReference type="Rhea" id="RHEA:30068"/>
    </physiologicalReaction>
</comment>
<evidence type="ECO:0000313" key="14">
    <source>
        <dbReference type="EMBL" id="ARM82371.1"/>
    </source>
</evidence>
<evidence type="ECO:0000256" key="5">
    <source>
        <dbReference type="ARBA" id="ARBA00023027"/>
    </source>
</evidence>
<dbReference type="CDD" id="cd07090">
    <property type="entry name" value="ALDH_F9_TMBADH"/>
    <property type="match status" value="1"/>
</dbReference>
<accession>A0A1W6K4M4</accession>
<dbReference type="Gene3D" id="3.40.605.10">
    <property type="entry name" value="Aldehyde Dehydrogenase, Chain A, domain 1"/>
    <property type="match status" value="1"/>
</dbReference>
<dbReference type="InterPro" id="IPR016163">
    <property type="entry name" value="Ald_DH_C"/>
</dbReference>
<dbReference type="InterPro" id="IPR011264">
    <property type="entry name" value="BADH"/>
</dbReference>
<comment type="catalytic activity">
    <reaction evidence="8">
        <text>betaine aldehyde + NAD(+) + H2O = glycine betaine + NADH + 2 H(+)</text>
        <dbReference type="Rhea" id="RHEA:15305"/>
        <dbReference type="ChEBI" id="CHEBI:15377"/>
        <dbReference type="ChEBI" id="CHEBI:15378"/>
        <dbReference type="ChEBI" id="CHEBI:15710"/>
        <dbReference type="ChEBI" id="CHEBI:17750"/>
        <dbReference type="ChEBI" id="CHEBI:57540"/>
        <dbReference type="ChEBI" id="CHEBI:57945"/>
        <dbReference type="EC" id="1.2.1.8"/>
    </reaction>
    <physiologicalReaction direction="left-to-right" evidence="8">
        <dbReference type="Rhea" id="RHEA:15306"/>
    </physiologicalReaction>
</comment>
<gene>
    <name evidence="14" type="primary">betB</name>
    <name evidence="14" type="ORF">MARSALSMR5_00270</name>
</gene>
<keyword evidence="3" id="KW-0630">Potassium</keyword>
<dbReference type="GeneID" id="77254277"/>
<evidence type="ECO:0000256" key="10">
    <source>
        <dbReference type="NCBIfam" id="TIGR01804"/>
    </source>
</evidence>
<name>A0A1W6K4M4_9GAMM</name>